<accession>A0A0E9Q0A5</accession>
<dbReference type="AlphaFoldDB" id="A0A0E9Q0A5"/>
<organism evidence="1">
    <name type="scientific">Anguilla anguilla</name>
    <name type="common">European freshwater eel</name>
    <name type="synonym">Muraena anguilla</name>
    <dbReference type="NCBI Taxonomy" id="7936"/>
    <lineage>
        <taxon>Eukaryota</taxon>
        <taxon>Metazoa</taxon>
        <taxon>Chordata</taxon>
        <taxon>Craniata</taxon>
        <taxon>Vertebrata</taxon>
        <taxon>Euteleostomi</taxon>
        <taxon>Actinopterygii</taxon>
        <taxon>Neopterygii</taxon>
        <taxon>Teleostei</taxon>
        <taxon>Anguilliformes</taxon>
        <taxon>Anguillidae</taxon>
        <taxon>Anguilla</taxon>
    </lineage>
</organism>
<dbReference type="EMBL" id="GBXM01098276">
    <property type="protein sequence ID" value="JAH10301.1"/>
    <property type="molecule type" value="Transcribed_RNA"/>
</dbReference>
<sequence length="39" mass="4945">MVWNWLNSCYGFKMRLEENYMVNLCCVKRHRSDHKYEFL</sequence>
<protein>
    <submittedName>
        <fullName evidence="1">Uncharacterized protein</fullName>
    </submittedName>
</protein>
<evidence type="ECO:0000313" key="1">
    <source>
        <dbReference type="EMBL" id="JAH10301.1"/>
    </source>
</evidence>
<proteinExistence type="predicted"/>
<reference evidence="1" key="2">
    <citation type="journal article" date="2015" name="Fish Shellfish Immunol.">
        <title>Early steps in the European eel (Anguilla anguilla)-Vibrio vulnificus interaction in the gills: Role of the RtxA13 toxin.</title>
        <authorList>
            <person name="Callol A."/>
            <person name="Pajuelo D."/>
            <person name="Ebbesson L."/>
            <person name="Teles M."/>
            <person name="MacKenzie S."/>
            <person name="Amaro C."/>
        </authorList>
    </citation>
    <scope>NUCLEOTIDE SEQUENCE</scope>
</reference>
<reference evidence="1" key="1">
    <citation type="submission" date="2014-11" db="EMBL/GenBank/DDBJ databases">
        <authorList>
            <person name="Amaro Gonzalez C."/>
        </authorList>
    </citation>
    <scope>NUCLEOTIDE SEQUENCE</scope>
</reference>
<name>A0A0E9Q0A5_ANGAN</name>